<dbReference type="Proteomes" id="UP000266673">
    <property type="component" value="Unassembled WGS sequence"/>
</dbReference>
<proteinExistence type="predicted"/>
<dbReference type="PANTHER" id="PTHR33129">
    <property type="entry name" value="PROTEIN KINASE DOMAIN-CONTAINING PROTEIN-RELATED"/>
    <property type="match status" value="1"/>
</dbReference>
<dbReference type="InterPro" id="IPR027417">
    <property type="entry name" value="P-loop_NTPase"/>
</dbReference>
<evidence type="ECO:0000313" key="2">
    <source>
        <dbReference type="Proteomes" id="UP000266673"/>
    </source>
</evidence>
<comment type="caution">
    <text evidence="1">The sequence shown here is derived from an EMBL/GenBank/DDBJ whole genome shotgun (WGS) entry which is preliminary data.</text>
</comment>
<dbReference type="OrthoDB" id="2442361at2759"/>
<name>A0A397W001_9GLOM</name>
<reference evidence="1 2" key="1">
    <citation type="submission" date="2018-06" db="EMBL/GenBank/DDBJ databases">
        <title>Comparative genomics reveals the genomic features of Rhizophagus irregularis, R. cerebriforme, R. diaphanum and Gigaspora rosea, and their symbiotic lifestyle signature.</title>
        <authorList>
            <person name="Morin E."/>
            <person name="San Clemente H."/>
            <person name="Chen E.C.H."/>
            <person name="De La Providencia I."/>
            <person name="Hainaut M."/>
            <person name="Kuo A."/>
            <person name="Kohler A."/>
            <person name="Murat C."/>
            <person name="Tang N."/>
            <person name="Roy S."/>
            <person name="Loubradou J."/>
            <person name="Henrissat B."/>
            <person name="Grigoriev I.V."/>
            <person name="Corradi N."/>
            <person name="Roux C."/>
            <person name="Martin F.M."/>
        </authorList>
    </citation>
    <scope>NUCLEOTIDE SEQUENCE [LARGE SCALE GENOMIC DNA]</scope>
    <source>
        <strain evidence="1 2">DAOM 194757</strain>
    </source>
</reference>
<dbReference type="PANTHER" id="PTHR33129:SF1">
    <property type="entry name" value="ATP-BINDING PROTEIN"/>
    <property type="match status" value="1"/>
</dbReference>
<gene>
    <name evidence="1" type="ORF">C2G38_2063535</name>
</gene>
<accession>A0A397W001</accession>
<organism evidence="1 2">
    <name type="scientific">Gigaspora rosea</name>
    <dbReference type="NCBI Taxonomy" id="44941"/>
    <lineage>
        <taxon>Eukaryota</taxon>
        <taxon>Fungi</taxon>
        <taxon>Fungi incertae sedis</taxon>
        <taxon>Mucoromycota</taxon>
        <taxon>Glomeromycotina</taxon>
        <taxon>Glomeromycetes</taxon>
        <taxon>Diversisporales</taxon>
        <taxon>Gigasporaceae</taxon>
        <taxon>Gigaspora</taxon>
    </lineage>
</organism>
<dbReference type="SUPFAM" id="SSF52540">
    <property type="entry name" value="P-loop containing nucleoside triphosphate hydrolases"/>
    <property type="match status" value="1"/>
</dbReference>
<sequence>MYENLVKQLPKIDTSQLVFAIPQLPGTVEDTMIYNRKCFTYFRDFIFRDRNYVRYCITGNPGIGKTYFVRLMLVELLKQGQSVLIDSKDYTLFISPKGEICKVMSTDYIEFALLPNTWCIIDGIEPQVSHDFSGAKLIMVSSPKKEIVEKFTKAQRCKIFYMPTWSEDEIVDCYNRLYKEKITRESLKNKFELCGGIARWIFDSMTTLEEIKQIIDSAATSINPRLIEFQGRSFLVNEITHELIHIHTNLPSDFEETLNPYSDAICFFASQYVADICLDRLKQHHREALYIFIESARDISEMGGLRGQLFEMISHAIICKGGNFLVRKLLDKGSYEEVHNFKPLEEKFFDFVEEIKKDEKYYRPTSKNFESIDSYIHPNKLFQVTIAKRHGIKQDGLRMIKGILDESHKINFYFVLPKDVFAKFTKKQPYENKGGGKVFDARIYEIDQYALCLDLNQYSI</sequence>
<dbReference type="AlphaFoldDB" id="A0A397W001"/>
<evidence type="ECO:0000313" key="1">
    <source>
        <dbReference type="EMBL" id="RIB26927.1"/>
    </source>
</evidence>
<keyword evidence="2" id="KW-1185">Reference proteome</keyword>
<evidence type="ECO:0008006" key="3">
    <source>
        <dbReference type="Google" id="ProtNLM"/>
    </source>
</evidence>
<dbReference type="EMBL" id="QKWP01000117">
    <property type="protein sequence ID" value="RIB26927.1"/>
    <property type="molecule type" value="Genomic_DNA"/>
</dbReference>
<dbReference type="InterPro" id="IPR052980">
    <property type="entry name" value="Crinkler_effector"/>
</dbReference>
<protein>
    <recommendedName>
        <fullName evidence="3">Crinkler family protein</fullName>
    </recommendedName>
</protein>